<keyword evidence="2" id="KW-1185">Reference proteome</keyword>
<reference evidence="1 2" key="1">
    <citation type="submission" date="2019-02" db="EMBL/GenBank/DDBJ databases">
        <title>Draft Genome Sequence of the Prevotella sp. BCRC 81118, Isolated from Human Feces.</title>
        <authorList>
            <person name="Huang C.-H."/>
        </authorList>
    </citation>
    <scope>NUCLEOTIDE SEQUENCE [LARGE SCALE GENOMIC DNA]</scope>
    <source>
        <strain evidence="1 2">BCRC 81118</strain>
    </source>
</reference>
<organism evidence="1 2">
    <name type="scientific">Segatella hominis</name>
    <dbReference type="NCBI Taxonomy" id="2518605"/>
    <lineage>
        <taxon>Bacteria</taxon>
        <taxon>Pseudomonadati</taxon>
        <taxon>Bacteroidota</taxon>
        <taxon>Bacteroidia</taxon>
        <taxon>Bacteroidales</taxon>
        <taxon>Prevotellaceae</taxon>
        <taxon>Segatella</taxon>
    </lineage>
</organism>
<gene>
    <name evidence="1" type="ORF">EXN75_00775</name>
</gene>
<dbReference type="GeneID" id="302993830"/>
<name>A0A4Y8VVE3_9BACT</name>
<comment type="caution">
    <text evidence="1">The sequence shown here is derived from an EMBL/GenBank/DDBJ whole genome shotgun (WGS) entry which is preliminary data.</text>
</comment>
<dbReference type="AlphaFoldDB" id="A0A4Y8VVE3"/>
<proteinExistence type="predicted"/>
<evidence type="ECO:0000313" key="2">
    <source>
        <dbReference type="Proteomes" id="UP000297872"/>
    </source>
</evidence>
<sequence length="178" mass="20807">MARLITIIILCLCYIQAFSEEHLKFLGFPIDGSVNEYASKLKSKGFYVSPDNKYASVGLRVMEGPFLGNIEHFGLHYDPDTKRMWSVTFIHSFFKEDDAKVLYDELETLLREKHYDATYKSPLAFFFVSSCSFQSKKGIITLVVIEQDYDYQVKMSYTDRINYIPVYKKNHQKNLDDM</sequence>
<dbReference type="EMBL" id="SGVY01000002">
    <property type="protein sequence ID" value="TFH84375.1"/>
    <property type="molecule type" value="Genomic_DNA"/>
</dbReference>
<accession>A0A4Y8VVE3</accession>
<dbReference type="RefSeq" id="WP_134842419.1">
    <property type="nucleotide sequence ID" value="NZ_SGVY01000002.1"/>
</dbReference>
<dbReference type="Proteomes" id="UP000297872">
    <property type="component" value="Unassembled WGS sequence"/>
</dbReference>
<dbReference type="OrthoDB" id="1025938at2"/>
<protein>
    <submittedName>
        <fullName evidence="1">Uncharacterized protein</fullName>
    </submittedName>
</protein>
<evidence type="ECO:0000313" key="1">
    <source>
        <dbReference type="EMBL" id="TFH84375.1"/>
    </source>
</evidence>